<dbReference type="InterPro" id="IPR036388">
    <property type="entry name" value="WH-like_DNA-bd_sf"/>
</dbReference>
<dbReference type="Gene3D" id="3.40.50.2300">
    <property type="match status" value="1"/>
</dbReference>
<reference evidence="13" key="1">
    <citation type="journal article" date="2018" name="Front. Microbiol.">
        <title>Genome-Based Analysis Reveals the Taxonomy and Diversity of the Family Idiomarinaceae.</title>
        <authorList>
            <person name="Liu Y."/>
            <person name="Lai Q."/>
            <person name="Shao Z."/>
        </authorList>
    </citation>
    <scope>NUCLEOTIDE SEQUENCE [LARGE SCALE GENOMIC DNA]</scope>
    <source>
        <strain evidence="13">KYW314</strain>
    </source>
</reference>
<protein>
    <submittedName>
        <fullName evidence="12">DNA-binding response regulator</fullName>
    </submittedName>
</protein>
<proteinExistence type="predicted"/>
<dbReference type="SUPFAM" id="SSF52172">
    <property type="entry name" value="CheY-like"/>
    <property type="match status" value="1"/>
</dbReference>
<dbReference type="Proteomes" id="UP000287766">
    <property type="component" value="Unassembled WGS sequence"/>
</dbReference>
<comment type="subcellular location">
    <subcellularLocation>
        <location evidence="1">Cytoplasm</location>
    </subcellularLocation>
</comment>
<dbReference type="SMART" id="SM00448">
    <property type="entry name" value="REC"/>
    <property type="match status" value="1"/>
</dbReference>
<dbReference type="Pfam" id="PF00072">
    <property type="entry name" value="Response_reg"/>
    <property type="match status" value="1"/>
</dbReference>
<evidence type="ECO:0000256" key="3">
    <source>
        <dbReference type="ARBA" id="ARBA00022553"/>
    </source>
</evidence>
<name>A0A7Z6ZSG2_9GAMM</name>
<dbReference type="AlphaFoldDB" id="A0A7Z6ZSG2"/>
<dbReference type="SMART" id="SM00862">
    <property type="entry name" value="Trans_reg_C"/>
    <property type="match status" value="1"/>
</dbReference>
<dbReference type="GO" id="GO:0000976">
    <property type="term" value="F:transcription cis-regulatory region binding"/>
    <property type="evidence" value="ECO:0007669"/>
    <property type="project" value="TreeGrafter"/>
</dbReference>
<keyword evidence="7" id="KW-0804">Transcription</keyword>
<dbReference type="CDD" id="cd00383">
    <property type="entry name" value="trans_reg_C"/>
    <property type="match status" value="1"/>
</dbReference>
<organism evidence="12 13">
    <name type="scientific">Pseudidiomarina aestuarii</name>
    <dbReference type="NCBI Taxonomy" id="624146"/>
    <lineage>
        <taxon>Bacteria</taxon>
        <taxon>Pseudomonadati</taxon>
        <taxon>Pseudomonadota</taxon>
        <taxon>Gammaproteobacteria</taxon>
        <taxon>Alteromonadales</taxon>
        <taxon>Idiomarinaceae</taxon>
        <taxon>Pseudidiomarina</taxon>
    </lineage>
</organism>
<sequence length="222" mass="24835">MRILLLEDHQSLAEGIIQGLARMGYVVDHCLTLAQADAALSTDTFDLAIFDLGLPDGRSVSLIKRLRKNGNRLPIIVLTAFDDIDNKLAALNEGANDYVVKPFELRELEARIRAQLRSQTQQANDTVICGELIIDLAAQQCRVGEHMIHLTRLEWLIIKQLALHLGKIVSKEQLESACYGWGGDNESNSLEVHLHHLRKKLPPNIIHTARGLGYRLASQNHE</sequence>
<evidence type="ECO:0000259" key="10">
    <source>
        <dbReference type="PROSITE" id="PS50110"/>
    </source>
</evidence>
<feature type="domain" description="Response regulatory" evidence="10">
    <location>
        <begin position="2"/>
        <end position="116"/>
    </location>
</feature>
<dbReference type="GO" id="GO:0032993">
    <property type="term" value="C:protein-DNA complex"/>
    <property type="evidence" value="ECO:0007669"/>
    <property type="project" value="TreeGrafter"/>
</dbReference>
<gene>
    <name evidence="12" type="ORF">CWE22_09020</name>
</gene>
<dbReference type="PANTHER" id="PTHR48111:SF35">
    <property type="entry name" value="TRANSCRIPTIONAL REGULATORY PROTEIN QSEB"/>
    <property type="match status" value="1"/>
</dbReference>
<evidence type="ECO:0000256" key="9">
    <source>
        <dbReference type="PROSITE-ProRule" id="PRU01091"/>
    </source>
</evidence>
<keyword evidence="4" id="KW-0902">Two-component regulatory system</keyword>
<dbReference type="InterPro" id="IPR011006">
    <property type="entry name" value="CheY-like_superfamily"/>
</dbReference>
<dbReference type="GO" id="GO:0005829">
    <property type="term" value="C:cytosol"/>
    <property type="evidence" value="ECO:0007669"/>
    <property type="project" value="TreeGrafter"/>
</dbReference>
<keyword evidence="13" id="KW-1185">Reference proteome</keyword>
<dbReference type="Gene3D" id="1.10.10.10">
    <property type="entry name" value="Winged helix-like DNA-binding domain superfamily/Winged helix DNA-binding domain"/>
    <property type="match status" value="1"/>
</dbReference>
<feature type="DNA-binding region" description="OmpR/PhoB-type" evidence="9">
    <location>
        <begin position="124"/>
        <end position="218"/>
    </location>
</feature>
<dbReference type="RefSeq" id="WP_169931109.1">
    <property type="nucleotide sequence ID" value="NZ_PIPR01000002.1"/>
</dbReference>
<evidence type="ECO:0000259" key="11">
    <source>
        <dbReference type="PROSITE" id="PS51755"/>
    </source>
</evidence>
<evidence type="ECO:0000256" key="2">
    <source>
        <dbReference type="ARBA" id="ARBA00022490"/>
    </source>
</evidence>
<keyword evidence="3 8" id="KW-0597">Phosphoprotein</keyword>
<dbReference type="InterPro" id="IPR039420">
    <property type="entry name" value="WalR-like"/>
</dbReference>
<evidence type="ECO:0000256" key="7">
    <source>
        <dbReference type="ARBA" id="ARBA00023163"/>
    </source>
</evidence>
<evidence type="ECO:0000256" key="8">
    <source>
        <dbReference type="PROSITE-ProRule" id="PRU00169"/>
    </source>
</evidence>
<dbReference type="InterPro" id="IPR001789">
    <property type="entry name" value="Sig_transdc_resp-reg_receiver"/>
</dbReference>
<evidence type="ECO:0000256" key="6">
    <source>
        <dbReference type="ARBA" id="ARBA00023125"/>
    </source>
</evidence>
<feature type="modified residue" description="4-aspartylphosphate" evidence="8">
    <location>
        <position position="51"/>
    </location>
</feature>
<dbReference type="PANTHER" id="PTHR48111">
    <property type="entry name" value="REGULATOR OF RPOS"/>
    <property type="match status" value="1"/>
</dbReference>
<dbReference type="Pfam" id="PF00486">
    <property type="entry name" value="Trans_reg_C"/>
    <property type="match status" value="1"/>
</dbReference>
<dbReference type="EMBL" id="PIPR01000002">
    <property type="protein sequence ID" value="RUO39433.1"/>
    <property type="molecule type" value="Genomic_DNA"/>
</dbReference>
<keyword evidence="2" id="KW-0963">Cytoplasm</keyword>
<dbReference type="InterPro" id="IPR001867">
    <property type="entry name" value="OmpR/PhoB-type_DNA-bd"/>
</dbReference>
<keyword evidence="5" id="KW-0805">Transcription regulation</keyword>
<dbReference type="PROSITE" id="PS51755">
    <property type="entry name" value="OMPR_PHOB"/>
    <property type="match status" value="1"/>
</dbReference>
<evidence type="ECO:0000256" key="4">
    <source>
        <dbReference type="ARBA" id="ARBA00023012"/>
    </source>
</evidence>
<comment type="caution">
    <text evidence="12">The sequence shown here is derived from an EMBL/GenBank/DDBJ whole genome shotgun (WGS) entry which is preliminary data.</text>
</comment>
<dbReference type="GO" id="GO:0006355">
    <property type="term" value="P:regulation of DNA-templated transcription"/>
    <property type="evidence" value="ECO:0007669"/>
    <property type="project" value="InterPro"/>
</dbReference>
<accession>A0A7Z6ZSG2</accession>
<dbReference type="Gene3D" id="6.10.250.690">
    <property type="match status" value="1"/>
</dbReference>
<keyword evidence="6 9" id="KW-0238">DNA-binding</keyword>
<evidence type="ECO:0000256" key="1">
    <source>
        <dbReference type="ARBA" id="ARBA00004496"/>
    </source>
</evidence>
<evidence type="ECO:0000256" key="5">
    <source>
        <dbReference type="ARBA" id="ARBA00023015"/>
    </source>
</evidence>
<evidence type="ECO:0000313" key="12">
    <source>
        <dbReference type="EMBL" id="RUO39433.1"/>
    </source>
</evidence>
<dbReference type="PROSITE" id="PS50110">
    <property type="entry name" value="RESPONSE_REGULATORY"/>
    <property type="match status" value="1"/>
</dbReference>
<dbReference type="GO" id="GO:0000156">
    <property type="term" value="F:phosphorelay response regulator activity"/>
    <property type="evidence" value="ECO:0007669"/>
    <property type="project" value="TreeGrafter"/>
</dbReference>
<feature type="domain" description="OmpR/PhoB-type" evidence="11">
    <location>
        <begin position="124"/>
        <end position="218"/>
    </location>
</feature>
<evidence type="ECO:0000313" key="13">
    <source>
        <dbReference type="Proteomes" id="UP000287766"/>
    </source>
</evidence>
<dbReference type="CDD" id="cd17624">
    <property type="entry name" value="REC_OmpR_PmrA-like"/>
    <property type="match status" value="1"/>
</dbReference>